<dbReference type="Proteomes" id="UP000478052">
    <property type="component" value="Unassembled WGS sequence"/>
</dbReference>
<proteinExistence type="predicted"/>
<reference evidence="1 2" key="1">
    <citation type="submission" date="2019-08" db="EMBL/GenBank/DDBJ databases">
        <title>Whole genome of Aphis craccivora.</title>
        <authorList>
            <person name="Voronova N.V."/>
            <person name="Shulinski R.S."/>
            <person name="Bandarenka Y.V."/>
            <person name="Zhorov D.G."/>
            <person name="Warner D."/>
        </authorList>
    </citation>
    <scope>NUCLEOTIDE SEQUENCE [LARGE SCALE GENOMIC DNA]</scope>
    <source>
        <strain evidence="1">180601</strain>
        <tissue evidence="1">Whole Body</tissue>
    </source>
</reference>
<protein>
    <submittedName>
        <fullName evidence="1">RNase H domain-containing protein</fullName>
    </submittedName>
</protein>
<accession>A0A6G0ZNT6</accession>
<name>A0A6G0ZNT6_APHCR</name>
<sequence length="52" mass="6147">MITECLLTTNSRDKRMLPYNICEILALKTEKTSSLLELLKETNHFRKYNNNT</sequence>
<evidence type="ECO:0000313" key="2">
    <source>
        <dbReference type="Proteomes" id="UP000478052"/>
    </source>
</evidence>
<dbReference type="AlphaFoldDB" id="A0A6G0ZNT6"/>
<comment type="caution">
    <text evidence="1">The sequence shown here is derived from an EMBL/GenBank/DDBJ whole genome shotgun (WGS) entry which is preliminary data.</text>
</comment>
<organism evidence="1 2">
    <name type="scientific">Aphis craccivora</name>
    <name type="common">Cowpea aphid</name>
    <dbReference type="NCBI Taxonomy" id="307492"/>
    <lineage>
        <taxon>Eukaryota</taxon>
        <taxon>Metazoa</taxon>
        <taxon>Ecdysozoa</taxon>
        <taxon>Arthropoda</taxon>
        <taxon>Hexapoda</taxon>
        <taxon>Insecta</taxon>
        <taxon>Pterygota</taxon>
        <taxon>Neoptera</taxon>
        <taxon>Paraneoptera</taxon>
        <taxon>Hemiptera</taxon>
        <taxon>Sternorrhyncha</taxon>
        <taxon>Aphidomorpha</taxon>
        <taxon>Aphidoidea</taxon>
        <taxon>Aphididae</taxon>
        <taxon>Aphidini</taxon>
        <taxon>Aphis</taxon>
        <taxon>Aphis</taxon>
    </lineage>
</organism>
<keyword evidence="2" id="KW-1185">Reference proteome</keyword>
<evidence type="ECO:0000313" key="1">
    <source>
        <dbReference type="EMBL" id="KAF0772750.1"/>
    </source>
</evidence>
<gene>
    <name evidence="1" type="ORF">FWK35_00000724</name>
</gene>
<dbReference type="EMBL" id="VUJU01000139">
    <property type="protein sequence ID" value="KAF0772750.1"/>
    <property type="molecule type" value="Genomic_DNA"/>
</dbReference>